<feature type="compositionally biased region" description="Basic and acidic residues" evidence="7">
    <location>
        <begin position="530"/>
        <end position="545"/>
    </location>
</feature>
<comment type="similarity">
    <text evidence="2">Belongs to the lycopene cyclase family.</text>
</comment>
<dbReference type="GO" id="GO:0016705">
    <property type="term" value="F:oxidoreductase activity, acting on paired donors, with incorporation or reduction of molecular oxygen"/>
    <property type="evidence" value="ECO:0007669"/>
    <property type="project" value="InterPro"/>
</dbReference>
<dbReference type="GO" id="GO:0016860">
    <property type="term" value="F:intramolecular oxidoreductase activity"/>
    <property type="evidence" value="ECO:0007669"/>
    <property type="project" value="UniProtKB-ARBA"/>
</dbReference>
<dbReference type="AlphaFoldDB" id="A0A290WNJ1"/>
<protein>
    <recommendedName>
        <fullName evidence="3">lycopene beta-cyclase</fullName>
        <ecNumber evidence="3">5.5.1.19</ecNumber>
    </recommendedName>
</protein>
<keyword evidence="5" id="KW-0520">NAD</keyword>
<evidence type="ECO:0000256" key="1">
    <source>
        <dbReference type="ARBA" id="ARBA00005089"/>
    </source>
</evidence>
<evidence type="ECO:0000256" key="6">
    <source>
        <dbReference type="ARBA" id="ARBA00037906"/>
    </source>
</evidence>
<dbReference type="SUPFAM" id="SSF51905">
    <property type="entry name" value="FAD/NAD(P)-binding domain"/>
    <property type="match status" value="1"/>
</dbReference>
<reference evidence="8" key="1">
    <citation type="submission" date="2016-09" db="EMBL/GenBank/DDBJ databases">
        <title>Phylogenetic studies on genes related to carotenoids biosynthesis in algae.</title>
        <authorList>
            <person name="Wang S."/>
            <person name="Zhang L."/>
            <person name="Chi S."/>
            <person name="Wang X."/>
            <person name="Tang X."/>
            <person name="Liu T."/>
        </authorList>
    </citation>
    <scope>NUCLEOTIDE SEQUENCE</scope>
    <source>
        <strain evidence="8">HFIK-2012728</strain>
    </source>
</reference>
<dbReference type="NCBIfam" id="TIGR01790">
    <property type="entry name" value="carotene-cycl"/>
    <property type="match status" value="1"/>
</dbReference>
<evidence type="ECO:0000256" key="3">
    <source>
        <dbReference type="ARBA" id="ARBA00012242"/>
    </source>
</evidence>
<evidence type="ECO:0000313" key="8">
    <source>
        <dbReference type="EMBL" id="ATD53300.1"/>
    </source>
</evidence>
<keyword evidence="4" id="KW-0125">Carotenoid biosynthesis</keyword>
<evidence type="ECO:0000256" key="5">
    <source>
        <dbReference type="ARBA" id="ARBA00023027"/>
    </source>
</evidence>
<dbReference type="InterPro" id="IPR036188">
    <property type="entry name" value="FAD/NAD-bd_sf"/>
</dbReference>
<evidence type="ECO:0000256" key="4">
    <source>
        <dbReference type="ARBA" id="ARBA00022746"/>
    </source>
</evidence>
<comment type="pathway">
    <text evidence="6">Carotenoid biosynthesis; beta-zeacarotene biosynthesis.</text>
</comment>
<dbReference type="Pfam" id="PF05834">
    <property type="entry name" value="Lycopene_cycl"/>
    <property type="match status" value="1"/>
</dbReference>
<dbReference type="PANTHER" id="PTHR39757:SF5">
    <property type="entry name" value="OS02G0190600 PROTEIN"/>
    <property type="match status" value="1"/>
</dbReference>
<comment type="pathway">
    <text evidence="1">Carotenoid biosynthesis; beta-carotene biosynthesis.</text>
</comment>
<dbReference type="EC" id="5.5.1.19" evidence="3"/>
<sequence length="545" mass="59679">MAFDLGDMMKQMLGSAAGNGGNSERRKDVVYDVAIVGYGPAGGVMATLLAEKHGLNVCIIDPSLEKRWIPNYGVWLEEWEALDRDLQIGLGDCLERTWEMTDSFFGGSNGVPPGERCRIQRAYGRVSRDKMQANLKARLSSAGGTKIRGRVDPKTVEHFTEGTSLRLDDGERIDCRLLVDCSGHRSELVERSGVDNPGVQIAYGAEVEVIDGHAPYDENAMLFMDYRTDYVVKTELSADELRELDEVPTFLYAMPLGKAANGRRKIFFEETSLVARPPISFDLCKERLDRRLKHHGIKVAKVLDEEFCYIPMGGAMPKLNQRVVAFGGAASLVHAATGYMQVRMLAAAGGVARAIASELTKEGYPGASEAAARRAYRALWPAKARLQRDFHVFGGEFLMAQHAPILRGFFDGFFKLPLPLWAGFLSGYPNLPHNELHQDWQGRLGFGFQFFLKLAPLVQLQLVMAGVLNGWRYGLIRSVSPLASGEEAKDLRFDDELESLRAAATAADGASGAAPAMGVASVMASSGMGSREEGGTTDEKELVVM</sequence>
<dbReference type="GO" id="GO:0016117">
    <property type="term" value="P:carotenoid biosynthetic process"/>
    <property type="evidence" value="ECO:0007669"/>
    <property type="project" value="UniProtKB-KW"/>
</dbReference>
<proteinExistence type="evidence at transcript level"/>
<organism evidence="8">
    <name type="scientific">Sargassum vachellianum</name>
    <dbReference type="NCBI Taxonomy" id="1155129"/>
    <lineage>
        <taxon>Eukaryota</taxon>
        <taxon>Sar</taxon>
        <taxon>Stramenopiles</taxon>
        <taxon>Ochrophyta</taxon>
        <taxon>PX clade</taxon>
        <taxon>Phaeophyceae</taxon>
        <taxon>Fucales</taxon>
        <taxon>Sargassaceae</taxon>
        <taxon>Sargassum</taxon>
    </lineage>
</organism>
<dbReference type="PANTHER" id="PTHR39757">
    <property type="match status" value="1"/>
</dbReference>
<accession>A0A290WNJ1</accession>
<gene>
    <name evidence="8" type="primary">LCYB</name>
</gene>
<name>A0A290WNJ1_9PHAE</name>
<evidence type="ECO:0000256" key="7">
    <source>
        <dbReference type="SAM" id="MobiDB-lite"/>
    </source>
</evidence>
<evidence type="ECO:0000256" key="2">
    <source>
        <dbReference type="ARBA" id="ARBA00006599"/>
    </source>
</evidence>
<dbReference type="Gene3D" id="3.50.50.60">
    <property type="entry name" value="FAD/NAD(P)-binding domain"/>
    <property type="match status" value="1"/>
</dbReference>
<dbReference type="InterPro" id="IPR010108">
    <property type="entry name" value="Lycopene_cyclase_b/e"/>
</dbReference>
<dbReference type="EMBL" id="KX845643">
    <property type="protein sequence ID" value="ATD53300.1"/>
    <property type="molecule type" value="mRNA"/>
</dbReference>
<feature type="region of interest" description="Disordered" evidence="7">
    <location>
        <begin position="525"/>
        <end position="545"/>
    </location>
</feature>